<evidence type="ECO:0000313" key="1">
    <source>
        <dbReference type="EMBL" id="MCS1396960.1"/>
    </source>
</evidence>
<reference evidence="1 2" key="1">
    <citation type="submission" date="2022-08" db="EMBL/GenBank/DDBJ databases">
        <title>Lysinibacillus sequencing.</title>
        <authorList>
            <person name="Dunlap C."/>
        </authorList>
    </citation>
    <scope>NUCLEOTIDE SEQUENCE [LARGE SCALE GENOMIC DNA]</scope>
    <source>
        <strain evidence="1 2">PB211</strain>
    </source>
</reference>
<keyword evidence="2" id="KW-1185">Reference proteome</keyword>
<sequence>MLISDLFIHNKNDFNEILNFMKKIFKLNKSLPENIFSSQFTNFKFNEFDWLMYDEFWDFIKTLNNITGDDSIIISVIDPDPIKYHFKHFNFFNTVKIPKEFSAEDYHNVLEFHLPDSEADAIIYISNVIVIFPISKKWAIWADRSYGIMVLGFNFNEIDKYSKNLFEEWVSTVDIDTITDWVSYNFENENEMKNFINTLYFNYK</sequence>
<gene>
    <name evidence="1" type="ORF">NXZ79_13060</name>
</gene>
<proteinExistence type="predicted"/>
<evidence type="ECO:0000313" key="2">
    <source>
        <dbReference type="Proteomes" id="UP001525021"/>
    </source>
</evidence>
<dbReference type="EMBL" id="JANTOO010000013">
    <property type="protein sequence ID" value="MCS1396960.1"/>
    <property type="molecule type" value="Genomic_DNA"/>
</dbReference>
<comment type="caution">
    <text evidence="1">The sequence shown here is derived from an EMBL/GenBank/DDBJ whole genome shotgun (WGS) entry which is preliminary data.</text>
</comment>
<name>A0ABT2DPZ7_9BACI</name>
<accession>A0ABT2DPZ7</accession>
<organism evidence="1 2">
    <name type="scientific">Lysinibacillus pinottii</name>
    <dbReference type="NCBI Taxonomy" id="2973932"/>
    <lineage>
        <taxon>Bacteria</taxon>
        <taxon>Bacillati</taxon>
        <taxon>Bacillota</taxon>
        <taxon>Bacilli</taxon>
        <taxon>Bacillales</taxon>
        <taxon>Bacillaceae</taxon>
        <taxon>Lysinibacillus</taxon>
    </lineage>
</organism>
<dbReference type="Proteomes" id="UP001525021">
    <property type="component" value="Unassembled WGS sequence"/>
</dbReference>
<protein>
    <submittedName>
        <fullName evidence="1">Uncharacterized protein</fullName>
    </submittedName>
</protein>
<dbReference type="RefSeq" id="WP_012292809.1">
    <property type="nucleotide sequence ID" value="NZ_JANTOO010000013.1"/>
</dbReference>